<feature type="transmembrane region" description="Helical" evidence="1">
    <location>
        <begin position="19"/>
        <end position="39"/>
    </location>
</feature>
<evidence type="ECO:0000256" key="1">
    <source>
        <dbReference type="SAM" id="Phobius"/>
    </source>
</evidence>
<organism evidence="2">
    <name type="scientific">Simian hemorrhagic fever virus</name>
    <name type="common">SHFV</name>
    <dbReference type="NCBI Taxonomy" id="38143"/>
    <lineage>
        <taxon>Viruses</taxon>
        <taxon>Riboviria</taxon>
        <taxon>Orthornavirae</taxon>
        <taxon>Pisuviricota</taxon>
        <taxon>Pisoniviricetes</taxon>
        <taxon>Nidovirales</taxon>
        <taxon>Arnidovirineae</taxon>
        <taxon>Arteriviridae</taxon>
        <taxon>Simarterivirinae</taxon>
        <taxon>Deltaarterivirus</taxon>
        <taxon>Hedartevirus</taxon>
        <taxon>Deltaarterivirus hemfev</taxon>
    </lineage>
</organism>
<proteinExistence type="predicted"/>
<keyword evidence="1" id="KW-0472">Membrane</keyword>
<protein>
    <submittedName>
        <fullName evidence="2">ORF4a</fullName>
    </submittedName>
</protein>
<accession>L0CQD8</accession>
<reference evidence="2" key="1">
    <citation type="journal article" date="2013" name="J. Virol.">
        <title>Exceptional simian hemorrhagic Fever virus diversity in a wild african primate community.</title>
        <authorList>
            <person name="Lauck M."/>
            <person name="Sibley S.D."/>
            <person name="Hyeroba D."/>
            <person name="Tumukunde A."/>
            <person name="Weny G."/>
            <person name="Chapman C.A."/>
            <person name="Ting N."/>
            <person name="Switzer W.M."/>
            <person name="Kuhn J.H."/>
            <person name="Friedrich T.C."/>
            <person name="O'Connor D.H."/>
            <person name="Goldberg T.L."/>
        </authorList>
    </citation>
    <scope>NUCLEOTIDE SEQUENCE</scope>
    <source>
        <strain evidence="2">Krtg09</strain>
    </source>
</reference>
<sequence>MGNITAHIVQAFNHALHELMVSIFDLLVYFLIIIAALVVGKLLSMVVRSTINCGARVAFKRAVTPSPFTPVSGRYRALP</sequence>
<name>L0CQD8_SHFV</name>
<organismHost>
    <name type="scientific">Macaca</name>
    <name type="common">macaques</name>
    <dbReference type="NCBI Taxonomy" id="9539"/>
</organismHost>
<keyword evidence="1" id="KW-0812">Transmembrane</keyword>
<organismHost>
    <name type="scientific">Erythrocebus patas</name>
    <name type="common">Red guenon</name>
    <name type="synonym">Cercopithecus patas</name>
    <dbReference type="NCBI Taxonomy" id="9538"/>
</organismHost>
<dbReference type="EMBL" id="JX473850">
    <property type="protein sequence ID" value="AGA19118.1"/>
    <property type="molecule type" value="Genomic_RNA"/>
</dbReference>
<evidence type="ECO:0000313" key="2">
    <source>
        <dbReference type="EMBL" id="AGA19118.1"/>
    </source>
</evidence>
<keyword evidence="1" id="KW-1133">Transmembrane helix</keyword>